<dbReference type="InterPro" id="IPR000169">
    <property type="entry name" value="Pept_cys_AS"/>
</dbReference>
<evidence type="ECO:0000256" key="3">
    <source>
        <dbReference type="ARBA" id="ARBA00022801"/>
    </source>
</evidence>
<dbReference type="InterPro" id="IPR039417">
    <property type="entry name" value="Peptidase_C1A_papain-like"/>
</dbReference>
<evidence type="ECO:0000313" key="10">
    <source>
        <dbReference type="Ensembl" id="ENSCVAP00000013429.1"/>
    </source>
</evidence>
<dbReference type="InterPro" id="IPR013128">
    <property type="entry name" value="Peptidase_C1A"/>
</dbReference>
<feature type="signal peptide" evidence="7">
    <location>
        <begin position="1"/>
        <end position="21"/>
    </location>
</feature>
<keyword evidence="6" id="KW-1015">Disulfide bond</keyword>
<dbReference type="Gene3D" id="3.90.70.10">
    <property type="entry name" value="Cysteine proteinases"/>
    <property type="match status" value="1"/>
</dbReference>
<dbReference type="GO" id="GO:0008234">
    <property type="term" value="F:cysteine-type peptidase activity"/>
    <property type="evidence" value="ECO:0007669"/>
    <property type="project" value="UniProtKB-KW"/>
</dbReference>
<accession>A0A3Q2D537</accession>
<reference evidence="10" key="1">
    <citation type="submission" date="2025-08" db="UniProtKB">
        <authorList>
            <consortium name="Ensembl"/>
        </authorList>
    </citation>
    <scope>IDENTIFICATION</scope>
</reference>
<keyword evidence="5" id="KW-0865">Zymogen</keyword>
<reference evidence="10" key="2">
    <citation type="submission" date="2025-09" db="UniProtKB">
        <authorList>
            <consortium name="Ensembl"/>
        </authorList>
    </citation>
    <scope>IDENTIFICATION</scope>
</reference>
<evidence type="ECO:0000256" key="2">
    <source>
        <dbReference type="ARBA" id="ARBA00022670"/>
    </source>
</evidence>
<dbReference type="GO" id="GO:0006508">
    <property type="term" value="P:proteolysis"/>
    <property type="evidence" value="ECO:0007669"/>
    <property type="project" value="UniProtKB-KW"/>
</dbReference>
<protein>
    <submittedName>
        <fullName evidence="10">Cathepsin L1-like</fullName>
    </submittedName>
</protein>
<dbReference type="InterPro" id="IPR013201">
    <property type="entry name" value="Prot_inhib_I29"/>
</dbReference>
<organism evidence="10 11">
    <name type="scientific">Cyprinodon variegatus</name>
    <name type="common">Sheepshead minnow</name>
    <dbReference type="NCBI Taxonomy" id="28743"/>
    <lineage>
        <taxon>Eukaryota</taxon>
        <taxon>Metazoa</taxon>
        <taxon>Chordata</taxon>
        <taxon>Craniata</taxon>
        <taxon>Vertebrata</taxon>
        <taxon>Euteleostomi</taxon>
        <taxon>Actinopterygii</taxon>
        <taxon>Neopterygii</taxon>
        <taxon>Teleostei</taxon>
        <taxon>Neoteleostei</taxon>
        <taxon>Acanthomorphata</taxon>
        <taxon>Ovalentaria</taxon>
        <taxon>Atherinomorphae</taxon>
        <taxon>Cyprinodontiformes</taxon>
        <taxon>Cyprinodontidae</taxon>
        <taxon>Cyprinodon</taxon>
    </lineage>
</organism>
<evidence type="ECO:0000256" key="1">
    <source>
        <dbReference type="ARBA" id="ARBA00008455"/>
    </source>
</evidence>
<dbReference type="PROSITE" id="PS00640">
    <property type="entry name" value="THIOL_PROTEASE_ASN"/>
    <property type="match status" value="1"/>
</dbReference>
<dbReference type="InterPro" id="IPR025661">
    <property type="entry name" value="Pept_asp_AS"/>
</dbReference>
<dbReference type="GeneTree" id="ENSGT00940000153321"/>
<feature type="domain" description="Peptidase C1A papain C-terminal" evidence="8">
    <location>
        <begin position="117"/>
        <end position="336"/>
    </location>
</feature>
<dbReference type="PROSITE" id="PS00139">
    <property type="entry name" value="THIOL_PROTEASE_CYS"/>
    <property type="match status" value="1"/>
</dbReference>
<dbReference type="PANTHER" id="PTHR12411">
    <property type="entry name" value="CYSTEINE PROTEASE FAMILY C1-RELATED"/>
    <property type="match status" value="1"/>
</dbReference>
<keyword evidence="7" id="KW-0732">Signal</keyword>
<dbReference type="SMART" id="SM00645">
    <property type="entry name" value="Pept_C1"/>
    <property type="match status" value="1"/>
</dbReference>
<feature type="domain" description="Cathepsin propeptide inhibitor" evidence="9">
    <location>
        <begin position="30"/>
        <end position="89"/>
    </location>
</feature>
<dbReference type="Proteomes" id="UP000265020">
    <property type="component" value="Unassembled WGS sequence"/>
</dbReference>
<dbReference type="STRING" id="28743.ENSCVAP00000013429"/>
<keyword evidence="4" id="KW-0788">Thiol protease</keyword>
<proteinExistence type="inferred from homology"/>
<evidence type="ECO:0000259" key="8">
    <source>
        <dbReference type="SMART" id="SM00645"/>
    </source>
</evidence>
<dbReference type="FunFam" id="3.90.70.10:FF:000006">
    <property type="entry name" value="Cathepsin S"/>
    <property type="match status" value="1"/>
</dbReference>
<comment type="similarity">
    <text evidence="1">Belongs to the peptidase C1 family.</text>
</comment>
<evidence type="ECO:0000256" key="5">
    <source>
        <dbReference type="ARBA" id="ARBA00023145"/>
    </source>
</evidence>
<dbReference type="Ensembl" id="ENSCVAT00000020964.1">
    <property type="protein sequence ID" value="ENSCVAP00000013429.1"/>
    <property type="gene ID" value="ENSCVAG00000016343.1"/>
</dbReference>
<evidence type="ECO:0000256" key="7">
    <source>
        <dbReference type="SAM" id="SignalP"/>
    </source>
</evidence>
<dbReference type="AlphaFoldDB" id="A0A3Q2D537"/>
<dbReference type="Pfam" id="PF00112">
    <property type="entry name" value="Peptidase_C1"/>
    <property type="match status" value="1"/>
</dbReference>
<keyword evidence="2" id="KW-0645">Protease</keyword>
<evidence type="ECO:0000256" key="4">
    <source>
        <dbReference type="ARBA" id="ARBA00022807"/>
    </source>
</evidence>
<evidence type="ECO:0000256" key="6">
    <source>
        <dbReference type="ARBA" id="ARBA00023157"/>
    </source>
</evidence>
<dbReference type="SMART" id="SM00848">
    <property type="entry name" value="Inhibitor_I29"/>
    <property type="match status" value="1"/>
</dbReference>
<name>A0A3Q2D537_CYPVA</name>
<keyword evidence="11" id="KW-1185">Reference proteome</keyword>
<sequence>MLPGLAVVAVMCMSAVLPVSSWNPQLDEPWELWKSTYNKTYDQKEEIFRRMVWEKNLKKIQFHNLEHSMGKHSHRQGMNQFGDMTNEEFVQAMNSYQPQTEGKLKKSLFVKPNFLEVPNAVDWREKGYVTHVKNQGHCGSCWAFGAIGSLEGQQFRKTGRLVSLSEQNLMDCSRPQGNRGCDGGWMDMAFQYVKSNGGLDSEESYPYVGKDQICQYDPRYNSVNVTGIIDISRGSERSLMEAVAAVGPVSVTIDASQSSFQFYQSGIYYEKLCSTSKHNHGVVVVGYGFQKTHDSVENYWIVKNSWGSRWGNNGYIYMAKDKKNNCGIASHASYPLV</sequence>
<dbReference type="SUPFAM" id="SSF54001">
    <property type="entry name" value="Cysteine proteinases"/>
    <property type="match status" value="1"/>
</dbReference>
<dbReference type="PRINTS" id="PR00705">
    <property type="entry name" value="PAPAIN"/>
</dbReference>
<feature type="chain" id="PRO_5018792416" evidence="7">
    <location>
        <begin position="22"/>
        <end position="337"/>
    </location>
</feature>
<dbReference type="InterPro" id="IPR000668">
    <property type="entry name" value="Peptidase_C1A_C"/>
</dbReference>
<dbReference type="Pfam" id="PF08246">
    <property type="entry name" value="Inhibitor_I29"/>
    <property type="match status" value="1"/>
</dbReference>
<keyword evidence="3" id="KW-0378">Hydrolase</keyword>
<evidence type="ECO:0000313" key="11">
    <source>
        <dbReference type="Proteomes" id="UP000265020"/>
    </source>
</evidence>
<dbReference type="InterPro" id="IPR038765">
    <property type="entry name" value="Papain-like_cys_pep_sf"/>
</dbReference>
<dbReference type="CDD" id="cd02248">
    <property type="entry name" value="Peptidase_C1A"/>
    <property type="match status" value="1"/>
</dbReference>
<evidence type="ECO:0000259" key="9">
    <source>
        <dbReference type="SMART" id="SM00848"/>
    </source>
</evidence>